<evidence type="ECO:0000259" key="14">
    <source>
        <dbReference type="PROSITE" id="PS51746"/>
    </source>
</evidence>
<comment type="similarity">
    <text evidence="3 12">Belongs to the PP2C family.</text>
</comment>
<dbReference type="Gramene" id="PVH36130">
    <property type="protein sequence ID" value="PVH36130"/>
    <property type="gene ID" value="PAHAL_6G004900"/>
</dbReference>
<dbReference type="GO" id="GO:0004722">
    <property type="term" value="F:protein serine/threonine phosphatase activity"/>
    <property type="evidence" value="ECO:0007669"/>
    <property type="project" value="UniProtKB-EC"/>
</dbReference>
<organism evidence="15">
    <name type="scientific">Panicum hallii</name>
    <dbReference type="NCBI Taxonomy" id="206008"/>
    <lineage>
        <taxon>Eukaryota</taxon>
        <taxon>Viridiplantae</taxon>
        <taxon>Streptophyta</taxon>
        <taxon>Embryophyta</taxon>
        <taxon>Tracheophyta</taxon>
        <taxon>Spermatophyta</taxon>
        <taxon>Magnoliopsida</taxon>
        <taxon>Liliopsida</taxon>
        <taxon>Poales</taxon>
        <taxon>Poaceae</taxon>
        <taxon>PACMAD clade</taxon>
        <taxon>Panicoideae</taxon>
        <taxon>Panicodae</taxon>
        <taxon>Paniceae</taxon>
        <taxon>Panicinae</taxon>
        <taxon>Panicum</taxon>
        <taxon>Panicum sect. Panicum</taxon>
    </lineage>
</organism>
<evidence type="ECO:0000256" key="11">
    <source>
        <dbReference type="ARBA" id="ARBA00048336"/>
    </source>
</evidence>
<sequence length="335" mass="34483">MVMASAGVNMPGGDGNPSAAASSSTPECRLRRRRRLAPPRAAAAGGEKRVRPASPSSSSSEDDSVEGEEGEADAAVEGDEEGGTTVSAAGGPQPPPPPGPAQAWPMAFGWLSVAGRSREMEDAVSLRPGFCTWVDGSPMHFFGVFDGHGGSHVSTLCRDRMHEFLAEELAAEGAAFQIQQPAAAAAGEEAAAAASGTTSSAAVEQEEEEERAWRAALARTFRRVDALASLACACGRIVSPPCRCTLSGNSGIVGSTAVVAVLVRGRLVVANCGDSRAVLCRGPAGAPPVPLSVDHKVTCLPMRHAPQSSGRPLTRAWGTCTDVEARGAMQWQSRG</sequence>
<dbReference type="CDD" id="cd00143">
    <property type="entry name" value="PP2Cc"/>
    <property type="match status" value="1"/>
</dbReference>
<dbReference type="InterPro" id="IPR001932">
    <property type="entry name" value="PPM-type_phosphatase-like_dom"/>
</dbReference>
<comment type="catalytic activity">
    <reaction evidence="10">
        <text>O-phospho-L-seryl-[protein] + H2O = L-seryl-[protein] + phosphate</text>
        <dbReference type="Rhea" id="RHEA:20629"/>
        <dbReference type="Rhea" id="RHEA-COMP:9863"/>
        <dbReference type="Rhea" id="RHEA-COMP:11604"/>
        <dbReference type="ChEBI" id="CHEBI:15377"/>
        <dbReference type="ChEBI" id="CHEBI:29999"/>
        <dbReference type="ChEBI" id="CHEBI:43474"/>
        <dbReference type="ChEBI" id="CHEBI:83421"/>
        <dbReference type="EC" id="3.1.3.16"/>
    </reaction>
</comment>
<keyword evidence="6 12" id="KW-0378">Hydrolase</keyword>
<dbReference type="Gene3D" id="3.60.40.10">
    <property type="entry name" value="PPM-type phosphatase domain"/>
    <property type="match status" value="1"/>
</dbReference>
<reference evidence="15" key="1">
    <citation type="submission" date="2018-04" db="EMBL/GenBank/DDBJ databases">
        <title>WGS assembly of Panicum hallii.</title>
        <authorList>
            <person name="Lovell J."/>
            <person name="Jenkins J."/>
            <person name="Lowry D."/>
            <person name="Mamidi S."/>
            <person name="Sreedasyam A."/>
            <person name="Weng X."/>
            <person name="Barry K."/>
            <person name="Bonette J."/>
            <person name="Campitelli B."/>
            <person name="Daum C."/>
            <person name="Gordon S."/>
            <person name="Gould B."/>
            <person name="Lipzen A."/>
            <person name="Macqueen A."/>
            <person name="Palacio-Mejia J."/>
            <person name="Plott C."/>
            <person name="Shakirov E."/>
            <person name="Shu S."/>
            <person name="Yoshinaga Y."/>
            <person name="Zane M."/>
            <person name="Rokhsar D."/>
            <person name="Grimwood J."/>
            <person name="Schmutz J."/>
            <person name="Juenger T."/>
        </authorList>
    </citation>
    <scope>NUCLEOTIDE SEQUENCE [LARGE SCALE GENOMIC DNA]</scope>
    <source>
        <strain evidence="15">FIL2</strain>
    </source>
</reference>
<dbReference type="PANTHER" id="PTHR47992">
    <property type="entry name" value="PROTEIN PHOSPHATASE"/>
    <property type="match status" value="1"/>
</dbReference>
<dbReference type="SMART" id="SM00332">
    <property type="entry name" value="PP2Cc"/>
    <property type="match status" value="1"/>
</dbReference>
<comment type="catalytic activity">
    <reaction evidence="11">
        <text>O-phospho-L-threonyl-[protein] + H2O = L-threonyl-[protein] + phosphate</text>
        <dbReference type="Rhea" id="RHEA:47004"/>
        <dbReference type="Rhea" id="RHEA-COMP:11060"/>
        <dbReference type="Rhea" id="RHEA-COMP:11605"/>
        <dbReference type="ChEBI" id="CHEBI:15377"/>
        <dbReference type="ChEBI" id="CHEBI:30013"/>
        <dbReference type="ChEBI" id="CHEBI:43474"/>
        <dbReference type="ChEBI" id="CHEBI:61977"/>
        <dbReference type="EC" id="3.1.3.16"/>
    </reaction>
</comment>
<dbReference type="SUPFAM" id="SSF81606">
    <property type="entry name" value="PP2C-like"/>
    <property type="match status" value="1"/>
</dbReference>
<keyword evidence="9" id="KW-0464">Manganese</keyword>
<dbReference type="Proteomes" id="UP000243499">
    <property type="component" value="Chromosome 6"/>
</dbReference>
<dbReference type="EMBL" id="CM008051">
    <property type="protein sequence ID" value="PVH36130.1"/>
    <property type="molecule type" value="Genomic_DNA"/>
</dbReference>
<dbReference type="Gramene" id="PVH36129">
    <property type="protein sequence ID" value="PVH36129"/>
    <property type="gene ID" value="PAHAL_6G004900"/>
</dbReference>
<accession>A0A2T8IEM7</accession>
<protein>
    <recommendedName>
        <fullName evidence="4">protein-serine/threonine phosphatase</fullName>
        <ecNumber evidence="4">3.1.3.16</ecNumber>
    </recommendedName>
</protein>
<evidence type="ECO:0000256" key="7">
    <source>
        <dbReference type="ARBA" id="ARBA00022842"/>
    </source>
</evidence>
<evidence type="ECO:0000256" key="2">
    <source>
        <dbReference type="ARBA" id="ARBA00001946"/>
    </source>
</evidence>
<comment type="cofactor">
    <cofactor evidence="1">
        <name>Mn(2+)</name>
        <dbReference type="ChEBI" id="CHEBI:29035"/>
    </cofactor>
</comment>
<dbReference type="PROSITE" id="PS01032">
    <property type="entry name" value="PPM_1"/>
    <property type="match status" value="1"/>
</dbReference>
<evidence type="ECO:0000256" key="3">
    <source>
        <dbReference type="ARBA" id="ARBA00006702"/>
    </source>
</evidence>
<dbReference type="InterPro" id="IPR036457">
    <property type="entry name" value="PPM-type-like_dom_sf"/>
</dbReference>
<evidence type="ECO:0000256" key="4">
    <source>
        <dbReference type="ARBA" id="ARBA00013081"/>
    </source>
</evidence>
<dbReference type="GO" id="GO:0046872">
    <property type="term" value="F:metal ion binding"/>
    <property type="evidence" value="ECO:0007669"/>
    <property type="project" value="UniProtKB-KW"/>
</dbReference>
<dbReference type="PROSITE" id="PS51746">
    <property type="entry name" value="PPM_2"/>
    <property type="match status" value="1"/>
</dbReference>
<dbReference type="Gramene" id="PVH36131">
    <property type="protein sequence ID" value="PVH36131"/>
    <property type="gene ID" value="PAHAL_6G004900"/>
</dbReference>
<keyword evidence="7" id="KW-0460">Magnesium</keyword>
<dbReference type="InterPro" id="IPR015655">
    <property type="entry name" value="PP2C"/>
</dbReference>
<keyword evidence="5" id="KW-0479">Metal-binding</keyword>
<keyword evidence="8 12" id="KW-0904">Protein phosphatase</keyword>
<evidence type="ECO:0000256" key="8">
    <source>
        <dbReference type="ARBA" id="ARBA00022912"/>
    </source>
</evidence>
<proteinExistence type="inferred from homology"/>
<name>A0A2T8IEM7_9POAL</name>
<dbReference type="EMBL" id="CM008051">
    <property type="protein sequence ID" value="PVH36129.1"/>
    <property type="molecule type" value="Genomic_DNA"/>
</dbReference>
<evidence type="ECO:0000256" key="5">
    <source>
        <dbReference type="ARBA" id="ARBA00022723"/>
    </source>
</evidence>
<dbReference type="AlphaFoldDB" id="A0A2T8IEM7"/>
<comment type="cofactor">
    <cofactor evidence="2">
        <name>Mg(2+)</name>
        <dbReference type="ChEBI" id="CHEBI:18420"/>
    </cofactor>
</comment>
<dbReference type="InterPro" id="IPR000222">
    <property type="entry name" value="PP2C_BS"/>
</dbReference>
<dbReference type="EC" id="3.1.3.16" evidence="4"/>
<evidence type="ECO:0000256" key="10">
    <source>
        <dbReference type="ARBA" id="ARBA00047761"/>
    </source>
</evidence>
<gene>
    <name evidence="15" type="ORF">PAHAL_6G004900</name>
</gene>
<feature type="compositionally biased region" description="Low complexity" evidence="13">
    <location>
        <begin position="187"/>
        <end position="203"/>
    </location>
</feature>
<feature type="region of interest" description="Disordered" evidence="13">
    <location>
        <begin position="1"/>
        <end position="104"/>
    </location>
</feature>
<feature type="region of interest" description="Disordered" evidence="13">
    <location>
        <begin position="187"/>
        <end position="208"/>
    </location>
</feature>
<evidence type="ECO:0000313" key="15">
    <source>
        <dbReference type="EMBL" id="PVH36129.1"/>
    </source>
</evidence>
<dbReference type="Pfam" id="PF00481">
    <property type="entry name" value="PP2C"/>
    <property type="match status" value="2"/>
</dbReference>
<evidence type="ECO:0000256" key="1">
    <source>
        <dbReference type="ARBA" id="ARBA00001936"/>
    </source>
</evidence>
<evidence type="ECO:0000256" key="12">
    <source>
        <dbReference type="RuleBase" id="RU003465"/>
    </source>
</evidence>
<dbReference type="EMBL" id="CM008051">
    <property type="protein sequence ID" value="PVH36131.1"/>
    <property type="molecule type" value="Genomic_DNA"/>
</dbReference>
<feature type="compositionally biased region" description="Acidic residues" evidence="13">
    <location>
        <begin position="60"/>
        <end position="82"/>
    </location>
</feature>
<feature type="domain" description="PPM-type phosphatase" evidence="14">
    <location>
        <begin position="107"/>
        <end position="335"/>
    </location>
</feature>
<evidence type="ECO:0000256" key="9">
    <source>
        <dbReference type="ARBA" id="ARBA00023211"/>
    </source>
</evidence>
<evidence type="ECO:0000256" key="6">
    <source>
        <dbReference type="ARBA" id="ARBA00022801"/>
    </source>
</evidence>
<evidence type="ECO:0000256" key="13">
    <source>
        <dbReference type="SAM" id="MobiDB-lite"/>
    </source>
</evidence>